<evidence type="ECO:0000313" key="4">
    <source>
        <dbReference type="EMBL" id="SHE40770.1"/>
    </source>
</evidence>
<dbReference type="STRING" id="1194090.SAMN05443144_101236"/>
<keyword evidence="5" id="KW-1185">Reference proteome</keyword>
<dbReference type="PANTHER" id="PTHR43861">
    <property type="entry name" value="TRANS-ACONITATE 2-METHYLTRANSFERASE-RELATED"/>
    <property type="match status" value="1"/>
</dbReference>
<keyword evidence="2 4" id="KW-0808">Transferase</keyword>
<dbReference type="InterPro" id="IPR041698">
    <property type="entry name" value="Methyltransf_25"/>
</dbReference>
<evidence type="ECO:0000259" key="3">
    <source>
        <dbReference type="Pfam" id="PF13649"/>
    </source>
</evidence>
<dbReference type="CDD" id="cd02440">
    <property type="entry name" value="AdoMet_MTases"/>
    <property type="match status" value="1"/>
</dbReference>
<keyword evidence="1" id="KW-0489">Methyltransferase</keyword>
<evidence type="ECO:0000313" key="5">
    <source>
        <dbReference type="Proteomes" id="UP000184041"/>
    </source>
</evidence>
<dbReference type="OrthoDB" id="9795634at2"/>
<dbReference type="InterPro" id="IPR029063">
    <property type="entry name" value="SAM-dependent_MTases_sf"/>
</dbReference>
<protein>
    <submittedName>
        <fullName evidence="4">S-adenosylmethionine-diacylgycerolhomoserine-N-methlytransferase</fullName>
    </submittedName>
</protein>
<dbReference type="PANTHER" id="PTHR43861:SF1">
    <property type="entry name" value="TRANS-ACONITATE 2-METHYLTRANSFERASE"/>
    <property type="match status" value="1"/>
</dbReference>
<dbReference type="GO" id="GO:0032259">
    <property type="term" value="P:methylation"/>
    <property type="evidence" value="ECO:0007669"/>
    <property type="project" value="UniProtKB-KW"/>
</dbReference>
<proteinExistence type="predicted"/>
<dbReference type="Pfam" id="PF13649">
    <property type="entry name" value="Methyltransf_25"/>
    <property type="match status" value="1"/>
</dbReference>
<evidence type="ECO:0000256" key="1">
    <source>
        <dbReference type="ARBA" id="ARBA00022603"/>
    </source>
</evidence>
<dbReference type="GO" id="GO:0008168">
    <property type="term" value="F:methyltransferase activity"/>
    <property type="evidence" value="ECO:0007669"/>
    <property type="project" value="UniProtKB-KW"/>
</dbReference>
<name>A0A1M4T8M6_9BACT</name>
<dbReference type="AlphaFoldDB" id="A0A1M4T8M6"/>
<organism evidence="4 5">
    <name type="scientific">Fodinibius roseus</name>
    <dbReference type="NCBI Taxonomy" id="1194090"/>
    <lineage>
        <taxon>Bacteria</taxon>
        <taxon>Pseudomonadati</taxon>
        <taxon>Balneolota</taxon>
        <taxon>Balneolia</taxon>
        <taxon>Balneolales</taxon>
        <taxon>Balneolaceae</taxon>
        <taxon>Fodinibius</taxon>
    </lineage>
</organism>
<gene>
    <name evidence="4" type="ORF">SAMN05443144_101236</name>
</gene>
<dbReference type="RefSeq" id="WP_073058974.1">
    <property type="nucleotide sequence ID" value="NZ_FQUS01000001.1"/>
</dbReference>
<dbReference type="SUPFAM" id="SSF53335">
    <property type="entry name" value="S-adenosyl-L-methionine-dependent methyltransferases"/>
    <property type="match status" value="1"/>
</dbReference>
<sequence length="209" mass="24421">MMDPASSHTTREPEVERYYRFHAPLYDATRWSFLFGRSGLLDMIPDLPSQPQILEIGCGTGTNMERLEFHFPDARITGLDLSPEMLRKAGERLNHSTQIELKLGRYQGDSFDYNSFDLILLSYSLTMFGPHTDPIFNHLLEDLKPNGYIAVVDFNTSPFAWFRRWMEYNHVNFSGHLLPLLKKYFHPADITVKKAYWGLWTYFQFIGKP</sequence>
<evidence type="ECO:0000256" key="2">
    <source>
        <dbReference type="ARBA" id="ARBA00022679"/>
    </source>
</evidence>
<feature type="domain" description="Methyltransferase" evidence="3">
    <location>
        <begin position="53"/>
        <end position="147"/>
    </location>
</feature>
<dbReference type="Proteomes" id="UP000184041">
    <property type="component" value="Unassembled WGS sequence"/>
</dbReference>
<accession>A0A1M4T8M6</accession>
<dbReference type="Gene3D" id="3.40.50.150">
    <property type="entry name" value="Vaccinia Virus protein VP39"/>
    <property type="match status" value="1"/>
</dbReference>
<dbReference type="EMBL" id="FQUS01000001">
    <property type="protein sequence ID" value="SHE40770.1"/>
    <property type="molecule type" value="Genomic_DNA"/>
</dbReference>
<reference evidence="4 5" key="1">
    <citation type="submission" date="2016-11" db="EMBL/GenBank/DDBJ databases">
        <authorList>
            <person name="Jaros S."/>
            <person name="Januszkiewicz K."/>
            <person name="Wedrychowicz H."/>
        </authorList>
    </citation>
    <scope>NUCLEOTIDE SEQUENCE [LARGE SCALE GENOMIC DNA]</scope>
    <source>
        <strain evidence="4 5">DSM 21986</strain>
    </source>
</reference>